<evidence type="ECO:0000313" key="3">
    <source>
        <dbReference type="Proteomes" id="UP001325680"/>
    </source>
</evidence>
<evidence type="ECO:0000256" key="1">
    <source>
        <dbReference type="PROSITE-ProRule" id="PRU00339"/>
    </source>
</evidence>
<dbReference type="InterPro" id="IPR011990">
    <property type="entry name" value="TPR-like_helical_dom_sf"/>
</dbReference>
<keyword evidence="1" id="KW-0802">TPR repeat</keyword>
<organism evidence="2 3">
    <name type="scientific">Niabella yanshanensis</name>
    <dbReference type="NCBI Taxonomy" id="577386"/>
    <lineage>
        <taxon>Bacteria</taxon>
        <taxon>Pseudomonadati</taxon>
        <taxon>Bacteroidota</taxon>
        <taxon>Chitinophagia</taxon>
        <taxon>Chitinophagales</taxon>
        <taxon>Chitinophagaceae</taxon>
        <taxon>Niabella</taxon>
    </lineage>
</organism>
<proteinExistence type="predicted"/>
<dbReference type="SMART" id="SM00028">
    <property type="entry name" value="TPR"/>
    <property type="match status" value="4"/>
</dbReference>
<keyword evidence="3" id="KW-1185">Reference proteome</keyword>
<evidence type="ECO:0008006" key="4">
    <source>
        <dbReference type="Google" id="ProtNLM"/>
    </source>
</evidence>
<dbReference type="Gene3D" id="1.25.40.10">
    <property type="entry name" value="Tetratricopeptide repeat domain"/>
    <property type="match status" value="2"/>
</dbReference>
<sequence length="575" mass="64599">MQKLLFFLTLFGLSTACNRLQKKQPDPTRPNTAIIGCMPKTTDKAWYAAGTKAPLLTGLEGIDFDISTSNQEAQAYFNQGMMLAYGFNHAEAARSFFEVSRLDSACAMAYWGFAYVLGPNYNAGMEEDNYQRAYQSVQKAIALAGNCTAKEKALISALSARYVAAPPANRAELDKAYAAAMQKVYHTYPDDADISALYAESLMDMHPWDLYDKKTKAPKPWTPEIVNILEKLIQQYPKHPGAPHFYIHAVEASAQPERGLAAADLLMNLVPGSGHLVHMPSHIYIWTGDYHRGSLANIAAIKADSTYITSCHAQGAYPLAYYPHNYHYLAATATLEGNSRLAWEAAKEVQEKTAKDIMLQPGWGTLQHYYTVPYFVAVKFALWDSILAMPLPAKDLIYPRAILHYARGMGFLGQNQITKAENELGRLKELAGDTVLKTMTIWNINNMQDIVQIAVHVLGGELYKNQKEYRKAYKEYHKAIAIEDNLNYNEPPDWFFSVRHHLGRVLLEAGSYAEAEKIYREDLDTWKENGWALSGLYEALQKQGKATAADVKKRFDKAWQYADTDIISNSRIPKL</sequence>
<dbReference type="Proteomes" id="UP001325680">
    <property type="component" value="Chromosome"/>
</dbReference>
<dbReference type="RefSeq" id="WP_114788826.1">
    <property type="nucleotide sequence ID" value="NZ_CP139960.1"/>
</dbReference>
<dbReference type="PROSITE" id="PS51257">
    <property type="entry name" value="PROKAR_LIPOPROTEIN"/>
    <property type="match status" value="1"/>
</dbReference>
<protein>
    <recommendedName>
        <fullName evidence="4">Tetratricopeptide repeat protein</fullName>
    </recommendedName>
</protein>
<dbReference type="SUPFAM" id="SSF48452">
    <property type="entry name" value="TPR-like"/>
    <property type="match status" value="1"/>
</dbReference>
<dbReference type="InterPro" id="IPR019734">
    <property type="entry name" value="TPR_rpt"/>
</dbReference>
<dbReference type="EMBL" id="CP139960">
    <property type="protein sequence ID" value="WQD39375.1"/>
    <property type="molecule type" value="Genomic_DNA"/>
</dbReference>
<gene>
    <name evidence="2" type="ORF">U0035_04350</name>
</gene>
<accession>A0ABZ0WB58</accession>
<evidence type="ECO:0000313" key="2">
    <source>
        <dbReference type="EMBL" id="WQD39375.1"/>
    </source>
</evidence>
<reference evidence="2 3" key="1">
    <citation type="submission" date="2023-12" db="EMBL/GenBank/DDBJ databases">
        <title>Genome sequencing and assembly of bacterial species from a model synthetic community.</title>
        <authorList>
            <person name="Hogle S.L."/>
        </authorList>
    </citation>
    <scope>NUCLEOTIDE SEQUENCE [LARGE SCALE GENOMIC DNA]</scope>
    <source>
        <strain evidence="2 3">HAMBI_3031</strain>
    </source>
</reference>
<feature type="repeat" description="TPR" evidence="1">
    <location>
        <begin position="453"/>
        <end position="486"/>
    </location>
</feature>
<dbReference type="PROSITE" id="PS50005">
    <property type="entry name" value="TPR"/>
    <property type="match status" value="1"/>
</dbReference>
<dbReference type="PANTHER" id="PTHR45588:SF1">
    <property type="entry name" value="WW DOMAIN-CONTAINING PROTEIN"/>
    <property type="match status" value="1"/>
</dbReference>
<name>A0ABZ0WB58_9BACT</name>
<dbReference type="PANTHER" id="PTHR45588">
    <property type="entry name" value="TPR DOMAIN-CONTAINING PROTEIN"/>
    <property type="match status" value="1"/>
</dbReference>